<sequence length="66" mass="7543">MNKTQIEWVPVCGYRLGWCGRKVLPCPFKIPNESSGCPDFLEKHPTLGIFYSQLVIDAMMEVHSDE</sequence>
<name>A0A6M3X6I9_9ZZZZ</name>
<organism evidence="1">
    <name type="scientific">viral metagenome</name>
    <dbReference type="NCBI Taxonomy" id="1070528"/>
    <lineage>
        <taxon>unclassified sequences</taxon>
        <taxon>metagenomes</taxon>
        <taxon>organismal metagenomes</taxon>
    </lineage>
</organism>
<gene>
    <name evidence="1" type="ORF">MM171B04462_0002</name>
</gene>
<dbReference type="EMBL" id="MT143966">
    <property type="protein sequence ID" value="QJH93316.1"/>
    <property type="molecule type" value="Genomic_DNA"/>
</dbReference>
<protein>
    <submittedName>
        <fullName evidence="1">Uncharacterized protein</fullName>
    </submittedName>
</protein>
<proteinExistence type="predicted"/>
<dbReference type="AlphaFoldDB" id="A0A6M3X6I9"/>
<reference evidence="1" key="1">
    <citation type="submission" date="2020-03" db="EMBL/GenBank/DDBJ databases">
        <title>The deep terrestrial virosphere.</title>
        <authorList>
            <person name="Holmfeldt K."/>
            <person name="Nilsson E."/>
            <person name="Simone D."/>
            <person name="Lopez-Fernandez M."/>
            <person name="Wu X."/>
            <person name="de Brujin I."/>
            <person name="Lundin D."/>
            <person name="Andersson A."/>
            <person name="Bertilsson S."/>
            <person name="Dopson M."/>
        </authorList>
    </citation>
    <scope>NUCLEOTIDE SEQUENCE</scope>
    <source>
        <strain evidence="1">MM171B04462</strain>
    </source>
</reference>
<accession>A0A6M3X6I9</accession>
<evidence type="ECO:0000313" key="1">
    <source>
        <dbReference type="EMBL" id="QJH93316.1"/>
    </source>
</evidence>